<evidence type="ECO:0000259" key="3">
    <source>
        <dbReference type="PROSITE" id="PS50003"/>
    </source>
</evidence>
<reference evidence="5" key="1">
    <citation type="submission" date="2021-01" db="EMBL/GenBank/DDBJ databases">
        <authorList>
            <person name="Corre E."/>
            <person name="Pelletier E."/>
            <person name="Niang G."/>
            <person name="Scheremetjew M."/>
            <person name="Finn R."/>
            <person name="Kale V."/>
            <person name="Holt S."/>
            <person name="Cochrane G."/>
            <person name="Meng A."/>
            <person name="Brown T."/>
            <person name="Cohen L."/>
        </authorList>
    </citation>
    <scope>NUCLEOTIDE SEQUENCE</scope>
    <source>
        <strain evidence="5">CCMP443</strain>
    </source>
</reference>
<gene>
    <name evidence="4" type="ORF">HTEP1355_LOCUS4533</name>
    <name evidence="5" type="ORF">HTEP1355_LOCUS4534</name>
</gene>
<name>A0A6T6SEE8_9CRYP</name>
<proteinExistence type="predicted"/>
<dbReference type="InterPro" id="IPR002213">
    <property type="entry name" value="UDP_glucos_trans"/>
</dbReference>
<evidence type="ECO:0000313" key="4">
    <source>
        <dbReference type="EMBL" id="CAD8786637.1"/>
    </source>
</evidence>
<accession>A0A6T6SEE8</accession>
<dbReference type="InterPro" id="IPR001849">
    <property type="entry name" value="PH_domain"/>
</dbReference>
<evidence type="ECO:0000256" key="2">
    <source>
        <dbReference type="SAM" id="MobiDB-lite"/>
    </source>
</evidence>
<dbReference type="EMBL" id="HBFN01007858">
    <property type="protein sequence ID" value="CAD8786639.1"/>
    <property type="molecule type" value="Transcribed_RNA"/>
</dbReference>
<dbReference type="SUPFAM" id="SSF53756">
    <property type="entry name" value="UDP-Glycosyltransferase/glycogen phosphorylase"/>
    <property type="match status" value="1"/>
</dbReference>
<dbReference type="CDD" id="cd03784">
    <property type="entry name" value="GT1_Gtf-like"/>
    <property type="match status" value="1"/>
</dbReference>
<dbReference type="FunFam" id="3.40.50.2000:FF:000009">
    <property type="entry name" value="Sterol 3-beta-glucosyltransferase UGT80A2"/>
    <property type="match status" value="1"/>
</dbReference>
<keyword evidence="1" id="KW-0808">Transferase</keyword>
<dbReference type="InterPro" id="IPR010610">
    <property type="entry name" value="EryCIII-like_C"/>
</dbReference>
<dbReference type="PROSITE" id="PS50003">
    <property type="entry name" value="PH_DOMAIN"/>
    <property type="match status" value="1"/>
</dbReference>
<feature type="region of interest" description="Disordered" evidence="2">
    <location>
        <begin position="613"/>
        <end position="636"/>
    </location>
</feature>
<dbReference type="GO" id="GO:0016906">
    <property type="term" value="F:sterol 3-beta-glucosyltransferase activity"/>
    <property type="evidence" value="ECO:0007669"/>
    <property type="project" value="UniProtKB-ARBA"/>
</dbReference>
<dbReference type="CDD" id="cd00821">
    <property type="entry name" value="PH"/>
    <property type="match status" value="1"/>
</dbReference>
<dbReference type="Gene3D" id="3.40.50.2000">
    <property type="entry name" value="Glycogen Phosphorylase B"/>
    <property type="match status" value="2"/>
</dbReference>
<evidence type="ECO:0000256" key="1">
    <source>
        <dbReference type="ARBA" id="ARBA00022679"/>
    </source>
</evidence>
<dbReference type="PANTHER" id="PTHR48050">
    <property type="entry name" value="STEROL 3-BETA-GLUCOSYLTRANSFERASE"/>
    <property type="match status" value="1"/>
</dbReference>
<dbReference type="PANTHER" id="PTHR48050:SF13">
    <property type="entry name" value="STEROL 3-BETA-GLUCOSYLTRANSFERASE UGT80A2"/>
    <property type="match status" value="1"/>
</dbReference>
<dbReference type="Pfam" id="PF00169">
    <property type="entry name" value="PH"/>
    <property type="match status" value="1"/>
</dbReference>
<dbReference type="Pfam" id="PF06722">
    <property type="entry name" value="EryCIII-like_C"/>
    <property type="match status" value="1"/>
</dbReference>
<dbReference type="EMBL" id="HBFN01007857">
    <property type="protein sequence ID" value="CAD8786637.1"/>
    <property type="molecule type" value="Transcribed_RNA"/>
</dbReference>
<dbReference type="InterPro" id="IPR011993">
    <property type="entry name" value="PH-like_dom_sf"/>
</dbReference>
<dbReference type="SUPFAM" id="SSF50729">
    <property type="entry name" value="PH domain-like"/>
    <property type="match status" value="1"/>
</dbReference>
<organism evidence="5">
    <name type="scientific">Hemiselmis tepida</name>
    <dbReference type="NCBI Taxonomy" id="464990"/>
    <lineage>
        <taxon>Eukaryota</taxon>
        <taxon>Cryptophyceae</taxon>
        <taxon>Cryptomonadales</taxon>
        <taxon>Hemiselmidaceae</taxon>
        <taxon>Hemiselmis</taxon>
    </lineage>
</organism>
<evidence type="ECO:0000313" key="5">
    <source>
        <dbReference type="EMBL" id="CAD8786639.1"/>
    </source>
</evidence>
<protein>
    <recommendedName>
        <fullName evidence="3">PH domain-containing protein</fullName>
    </recommendedName>
</protein>
<feature type="domain" description="PH" evidence="3">
    <location>
        <begin position="488"/>
        <end position="590"/>
    </location>
</feature>
<dbReference type="Gene3D" id="2.30.29.30">
    <property type="entry name" value="Pleckstrin-homology domain (PH domain)/Phosphotyrosine-binding domain (PTB)"/>
    <property type="match status" value="1"/>
</dbReference>
<dbReference type="AlphaFoldDB" id="A0A6T6SEE8"/>
<sequence length="636" mass="69719">MSAADALSGVDTEPAQRAMQKGPKKFFKLTFIIYGDRDEVEPVLGVASGLKKAGHDVLFITHHSYKGLVELWGLRFGPGNPYDPQLQYSTEYSSMIMMGQSGDLCLSKFIHLNNNFKLIEEATLTCIKRMTDVIVCNSLATVVGLAVARRLKLPFIGCYTTPETPTQSWPYMPHGGGKGTFGWSNAMSYSVALRAQWMALRKTVCEWHQKRVGVQRIDDGWRNLGVLHHQDFPVMHGFSPLVLGKPHDWGRWITLQGFWVPPAPAGWAPTEELLKFVQSGPAPVFVGFGAMGSADSEGLAAVAMEAARLTGVRVVLQSDWEGFAGAPLRMPRTQSKKRVCGVITGSGPKGGLVAEELPQNVALVDRNVPISWLFANCALAVHSAASLYTGAAVKAGVPSVCCPFVGEQRFWCEHLKELGVAHAAVPIEKLTPDSLASAITSALADKKLVARAQEVKQMLKAEDGTLNAVDFMSRFMQRPWDRTAMQILPRREGDLEMQEGSLFKSWSKYKFVLKDHCLEYHRYLPTGLHDPKVLGTLLIADTEVREFADASGQSHTFEIRDKGGKLMVQLSATSPREMHAWLQALGDVSKGWEVDAGAEVSWSTGMASKLRQAERGEDGSLIGSNNKNVYTEDGGN</sequence>
<dbReference type="InterPro" id="IPR050426">
    <property type="entry name" value="Glycosyltransferase_28"/>
</dbReference>
<dbReference type="SMART" id="SM00233">
    <property type="entry name" value="PH"/>
    <property type="match status" value="1"/>
</dbReference>